<evidence type="ECO:0000256" key="1">
    <source>
        <dbReference type="SAM" id="SignalP"/>
    </source>
</evidence>
<dbReference type="OrthoDB" id="3534988at2759"/>
<organism evidence="2 3">
    <name type="scientific">Clathrospora elynae</name>
    <dbReference type="NCBI Taxonomy" id="706981"/>
    <lineage>
        <taxon>Eukaryota</taxon>
        <taxon>Fungi</taxon>
        <taxon>Dikarya</taxon>
        <taxon>Ascomycota</taxon>
        <taxon>Pezizomycotina</taxon>
        <taxon>Dothideomycetes</taxon>
        <taxon>Pleosporomycetidae</taxon>
        <taxon>Pleosporales</taxon>
        <taxon>Diademaceae</taxon>
        <taxon>Clathrospora</taxon>
    </lineage>
</organism>
<evidence type="ECO:0008006" key="4">
    <source>
        <dbReference type="Google" id="ProtNLM"/>
    </source>
</evidence>
<dbReference type="EMBL" id="ML976116">
    <property type="protein sequence ID" value="KAF1938054.1"/>
    <property type="molecule type" value="Genomic_DNA"/>
</dbReference>
<dbReference type="AlphaFoldDB" id="A0A6A5SEJ5"/>
<dbReference type="Gene3D" id="1.50.10.10">
    <property type="match status" value="1"/>
</dbReference>
<protein>
    <recommendedName>
        <fullName evidence="4">Six-hairpin glycosidase</fullName>
    </recommendedName>
</protein>
<name>A0A6A5SEJ5_9PLEO</name>
<reference evidence="2" key="1">
    <citation type="journal article" date="2020" name="Stud. Mycol.">
        <title>101 Dothideomycetes genomes: a test case for predicting lifestyles and emergence of pathogens.</title>
        <authorList>
            <person name="Haridas S."/>
            <person name="Albert R."/>
            <person name="Binder M."/>
            <person name="Bloem J."/>
            <person name="Labutti K."/>
            <person name="Salamov A."/>
            <person name="Andreopoulos B."/>
            <person name="Baker S."/>
            <person name="Barry K."/>
            <person name="Bills G."/>
            <person name="Bluhm B."/>
            <person name="Cannon C."/>
            <person name="Castanera R."/>
            <person name="Culley D."/>
            <person name="Daum C."/>
            <person name="Ezra D."/>
            <person name="Gonzalez J."/>
            <person name="Henrissat B."/>
            <person name="Kuo A."/>
            <person name="Liang C."/>
            <person name="Lipzen A."/>
            <person name="Lutzoni F."/>
            <person name="Magnuson J."/>
            <person name="Mondo S."/>
            <person name="Nolan M."/>
            <person name="Ohm R."/>
            <person name="Pangilinan J."/>
            <person name="Park H.-J."/>
            <person name="Ramirez L."/>
            <person name="Alfaro M."/>
            <person name="Sun H."/>
            <person name="Tritt A."/>
            <person name="Yoshinaga Y."/>
            <person name="Zwiers L.-H."/>
            <person name="Turgeon B."/>
            <person name="Goodwin S."/>
            <person name="Spatafora J."/>
            <person name="Crous P."/>
            <person name="Grigoriev I."/>
        </authorList>
    </citation>
    <scope>NUCLEOTIDE SEQUENCE</scope>
    <source>
        <strain evidence="2">CBS 161.51</strain>
    </source>
</reference>
<sequence>MCNLNCCTLLLISNVSPVAEGKIDRKSIVQQYNLRLNQSHPYSPVQVGNGNYAFGVDVTGLQTFLPHNTLSSWGWHNSSLPSTPNQTYPSDYTGIGCQWLIANPHRINLGRVGLWFGDIAGANVTEYILDDKEQVLDLCEGVITSLFSINDAEVHVTTVASPETDTVAVQISSTLVRTAGLGLFFDFPYVTGNNKFDAPFVGLFNATANHSTTIKYSNRGASITHTLDATVYVAEIAWEGYARISRLHESEHKYILATGQNSETLSFTITYAPQLNASTWKFETIKKQAAAWWPDYWSTGGFISLPASCNSSANEIQRRTVLHPPPPPTQESGLVNNEWYGKFHMEMVFWHIAHWMFWGKWDLYDRSIGVYERFLTSSYERAQEQGYEGARLGKMNDPSGRSAPGEINSLLIWQQRHPMYFAEMDYRYSPTQDMLRKWDAILTGVADFMASYAYWNTTTVRYDLGPPMYPVSENSNPNATINSIFELAYWRFGLDVASKWQTRQNKSVPEAWTHVHNNLAPFPIDQDAYVTYEGIPDMWSTPDYTEDPSGLLGIYGWLPPDSRLNMTVFNNTVAKARRGDVERAVSGLLDVNNSFDGVCMPLGGTRVPTPSAAGLLLAVGMMCGGWDGFEGPVWPAGWVLECEGFTRAM</sequence>
<feature type="signal peptide" evidence="1">
    <location>
        <begin position="1"/>
        <end position="21"/>
    </location>
</feature>
<dbReference type="SUPFAM" id="SSF48208">
    <property type="entry name" value="Six-hairpin glycosidases"/>
    <property type="match status" value="1"/>
</dbReference>
<dbReference type="InterPro" id="IPR012341">
    <property type="entry name" value="6hp_glycosidase-like_sf"/>
</dbReference>
<evidence type="ECO:0000313" key="2">
    <source>
        <dbReference type="EMBL" id="KAF1938054.1"/>
    </source>
</evidence>
<dbReference type="GO" id="GO:0005975">
    <property type="term" value="P:carbohydrate metabolic process"/>
    <property type="evidence" value="ECO:0007669"/>
    <property type="project" value="InterPro"/>
</dbReference>
<proteinExistence type="predicted"/>
<evidence type="ECO:0000313" key="3">
    <source>
        <dbReference type="Proteomes" id="UP000800038"/>
    </source>
</evidence>
<dbReference type="Proteomes" id="UP000800038">
    <property type="component" value="Unassembled WGS sequence"/>
</dbReference>
<dbReference type="GO" id="GO:0003824">
    <property type="term" value="F:catalytic activity"/>
    <property type="evidence" value="ECO:0007669"/>
    <property type="project" value="UniProtKB-ARBA"/>
</dbReference>
<keyword evidence="3" id="KW-1185">Reference proteome</keyword>
<keyword evidence="1" id="KW-0732">Signal</keyword>
<dbReference type="InterPro" id="IPR008928">
    <property type="entry name" value="6-hairpin_glycosidase_sf"/>
</dbReference>
<feature type="chain" id="PRO_5025612690" description="Six-hairpin glycosidase" evidence="1">
    <location>
        <begin position="22"/>
        <end position="649"/>
    </location>
</feature>
<gene>
    <name evidence="2" type="ORF">EJ02DRAFT_505641</name>
</gene>
<accession>A0A6A5SEJ5</accession>